<reference evidence="6" key="1">
    <citation type="journal article" date="2014" name="Int. J. Syst. Evol. Microbiol.">
        <title>Complete genome sequence of Corynebacterium casei LMG S-19264T (=DSM 44701T), isolated from a smear-ripened cheese.</title>
        <authorList>
            <consortium name="US DOE Joint Genome Institute (JGI-PGF)"/>
            <person name="Walter F."/>
            <person name="Albersmeier A."/>
            <person name="Kalinowski J."/>
            <person name="Ruckert C."/>
        </authorList>
    </citation>
    <scope>NUCLEOTIDE SEQUENCE</scope>
    <source>
        <strain evidence="6">CGMCC 1.15388</strain>
    </source>
</reference>
<dbReference type="GO" id="GO:0009308">
    <property type="term" value="P:amine metabolic process"/>
    <property type="evidence" value="ECO:0007669"/>
    <property type="project" value="UniProtKB-UniRule"/>
</dbReference>
<dbReference type="PROSITE" id="PS51257">
    <property type="entry name" value="PROKAR_LIPOPROTEIN"/>
    <property type="match status" value="1"/>
</dbReference>
<dbReference type="GO" id="GO:0005507">
    <property type="term" value="F:copper ion binding"/>
    <property type="evidence" value="ECO:0007669"/>
    <property type="project" value="InterPro"/>
</dbReference>
<reference evidence="6" key="2">
    <citation type="submission" date="2020-09" db="EMBL/GenBank/DDBJ databases">
        <authorList>
            <person name="Sun Q."/>
            <person name="Zhou Y."/>
        </authorList>
    </citation>
    <scope>NUCLEOTIDE SEQUENCE</scope>
    <source>
        <strain evidence="6">CGMCC 1.15388</strain>
    </source>
</reference>
<keyword evidence="1 2" id="KW-0801">TPQ</keyword>
<accession>A0A917ASU7</accession>
<evidence type="ECO:0000256" key="1">
    <source>
        <dbReference type="PIRSR" id="PIRSR600269-51"/>
    </source>
</evidence>
<proteinExistence type="inferred from homology"/>
<feature type="signal peptide" evidence="4">
    <location>
        <begin position="1"/>
        <end position="27"/>
    </location>
</feature>
<dbReference type="EMBL" id="BMIS01000007">
    <property type="protein sequence ID" value="GGE71558.1"/>
    <property type="molecule type" value="Genomic_DNA"/>
</dbReference>
<keyword evidence="2" id="KW-0560">Oxidoreductase</keyword>
<feature type="region of interest" description="Disordered" evidence="3">
    <location>
        <begin position="418"/>
        <end position="441"/>
    </location>
</feature>
<comment type="similarity">
    <text evidence="2">Belongs to the copper/topaquinone oxidase family.</text>
</comment>
<dbReference type="SUPFAM" id="SSF49998">
    <property type="entry name" value="Amine oxidase catalytic domain"/>
    <property type="match status" value="1"/>
</dbReference>
<evidence type="ECO:0000259" key="5">
    <source>
        <dbReference type="Pfam" id="PF01179"/>
    </source>
</evidence>
<keyword evidence="2" id="KW-0479">Metal-binding</keyword>
<feature type="domain" description="Copper amine oxidase catalytic" evidence="5">
    <location>
        <begin position="58"/>
        <end position="417"/>
    </location>
</feature>
<keyword evidence="7" id="KW-1185">Reference proteome</keyword>
<evidence type="ECO:0000256" key="4">
    <source>
        <dbReference type="SAM" id="SignalP"/>
    </source>
</evidence>
<comment type="caution">
    <text evidence="6">The sequence shown here is derived from an EMBL/GenBank/DDBJ whole genome shotgun (WGS) entry which is preliminary data.</text>
</comment>
<keyword evidence="2" id="KW-0186">Copper</keyword>
<dbReference type="InterPro" id="IPR015798">
    <property type="entry name" value="Cu_amine_oxidase_C"/>
</dbReference>
<feature type="chain" id="PRO_5037915577" description="Amine oxidase" evidence="4">
    <location>
        <begin position="28"/>
        <end position="458"/>
    </location>
</feature>
<gene>
    <name evidence="6" type="ORF">GCM10011401_18280</name>
</gene>
<protein>
    <recommendedName>
        <fullName evidence="2">Amine oxidase</fullName>
        <ecNumber evidence="2">1.4.3.-</ecNumber>
    </recommendedName>
</protein>
<comment type="PTM">
    <text evidence="1 2">Topaquinone (TPQ) is generated by copper-dependent autoxidation of a specific tyrosyl residue.</text>
</comment>
<dbReference type="PANTHER" id="PTHR10638:SF20">
    <property type="entry name" value="AMINE OXIDASE"/>
    <property type="match status" value="1"/>
</dbReference>
<evidence type="ECO:0000256" key="3">
    <source>
        <dbReference type="SAM" id="MobiDB-lite"/>
    </source>
</evidence>
<dbReference type="GO" id="GO:0008131">
    <property type="term" value="F:primary methylamine oxidase activity"/>
    <property type="evidence" value="ECO:0007669"/>
    <property type="project" value="InterPro"/>
</dbReference>
<evidence type="ECO:0000313" key="6">
    <source>
        <dbReference type="EMBL" id="GGE71558.1"/>
    </source>
</evidence>
<dbReference type="GO" id="GO:0048038">
    <property type="term" value="F:quinone binding"/>
    <property type="evidence" value="ECO:0007669"/>
    <property type="project" value="InterPro"/>
</dbReference>
<dbReference type="GO" id="GO:0005886">
    <property type="term" value="C:plasma membrane"/>
    <property type="evidence" value="ECO:0007669"/>
    <property type="project" value="TreeGrafter"/>
</dbReference>
<dbReference type="Proteomes" id="UP000633136">
    <property type="component" value="Unassembled WGS sequence"/>
</dbReference>
<feature type="modified residue" description="2',4',5'-topaquinone" evidence="1">
    <location>
        <position position="193"/>
    </location>
</feature>
<dbReference type="EC" id="1.4.3.-" evidence="2"/>
<dbReference type="Pfam" id="PF01179">
    <property type="entry name" value="Cu_amine_oxid"/>
    <property type="match status" value="1"/>
</dbReference>
<dbReference type="AlphaFoldDB" id="A0A917ASU7"/>
<keyword evidence="4" id="KW-0732">Signal</keyword>
<evidence type="ECO:0000313" key="7">
    <source>
        <dbReference type="Proteomes" id="UP000633136"/>
    </source>
</evidence>
<dbReference type="RefSeq" id="WP_188684946.1">
    <property type="nucleotide sequence ID" value="NZ_BMIS01000007.1"/>
</dbReference>
<evidence type="ECO:0000256" key="2">
    <source>
        <dbReference type="RuleBase" id="RU000672"/>
    </source>
</evidence>
<dbReference type="Gene3D" id="2.70.98.20">
    <property type="entry name" value="Copper amine oxidase, catalytic domain"/>
    <property type="match status" value="1"/>
</dbReference>
<comment type="cofactor">
    <cofactor evidence="2">
        <name>Cu cation</name>
        <dbReference type="ChEBI" id="CHEBI:23378"/>
    </cofactor>
    <text evidence="2">Contains 1 topaquinone per subunit.</text>
</comment>
<organism evidence="6 7">
    <name type="scientific">Nesterenkonia cremea</name>
    <dbReference type="NCBI Taxonomy" id="1882340"/>
    <lineage>
        <taxon>Bacteria</taxon>
        <taxon>Bacillati</taxon>
        <taxon>Actinomycetota</taxon>
        <taxon>Actinomycetes</taxon>
        <taxon>Micrococcales</taxon>
        <taxon>Micrococcaceae</taxon>
        <taxon>Nesterenkonia</taxon>
    </lineage>
</organism>
<dbReference type="InterPro" id="IPR000269">
    <property type="entry name" value="Cu_amine_oxidase"/>
</dbReference>
<sequence length="458" mass="49897">MTTRAYRALVAAAVLVLGVGCGSSSDAEDLEASASGADLDCQEGAEPLTQEMSSGSVWSMCFSVDAKSGAVLSDIHFTPADREPILLIREMALAQMEVPYDDGERLTADITQAGFGGTRMHSLSEAECAGERFGIEVPNIGDGSTFGDTPEREVLCSEIIDSGLAYRSFSDGTLTADRGNTWTLSTISKVGWYEYIAEYNFGSDGSIRPALGATGDLSPVDYTDEEHGWPIGDEEADYAANHAHNVVWRIHWGIGGADQPQEVEQFDAEPTGEMGSEAPVLDGSLASVDEPSTHQTQERRWWRVVAPESLNANGHPMSYEINLGQTDSFTYVHDEENHGADSGYDIAFTNYDECQIFATENRGGCGSGVIDYVEDSAGEELEDPVSWVAVGYHHVPRDEDQSPMEVHWQTFDMMPRDLTSTRADVPDGREDIDGQPEDSEFVEEIEDMEEMEDGGHSH</sequence>
<dbReference type="InterPro" id="IPR036460">
    <property type="entry name" value="Cu_amine_oxidase_C_sf"/>
</dbReference>
<dbReference type="PANTHER" id="PTHR10638">
    <property type="entry name" value="COPPER AMINE OXIDASE"/>
    <property type="match status" value="1"/>
</dbReference>
<name>A0A917ASU7_9MICC</name>